<protein>
    <submittedName>
        <fullName evidence="1">Uncharacterized protein</fullName>
    </submittedName>
</protein>
<proteinExistence type="predicted"/>
<organism evidence="1 2">
    <name type="scientific">Catharanthus roseus</name>
    <name type="common">Madagascar periwinkle</name>
    <name type="synonym">Vinca rosea</name>
    <dbReference type="NCBI Taxonomy" id="4058"/>
    <lineage>
        <taxon>Eukaryota</taxon>
        <taxon>Viridiplantae</taxon>
        <taxon>Streptophyta</taxon>
        <taxon>Embryophyta</taxon>
        <taxon>Tracheophyta</taxon>
        <taxon>Spermatophyta</taxon>
        <taxon>Magnoliopsida</taxon>
        <taxon>eudicotyledons</taxon>
        <taxon>Gunneridae</taxon>
        <taxon>Pentapetalae</taxon>
        <taxon>asterids</taxon>
        <taxon>lamiids</taxon>
        <taxon>Gentianales</taxon>
        <taxon>Apocynaceae</taxon>
        <taxon>Rauvolfioideae</taxon>
        <taxon>Vinceae</taxon>
        <taxon>Catharanthinae</taxon>
        <taxon>Catharanthus</taxon>
    </lineage>
</organism>
<comment type="caution">
    <text evidence="1">The sequence shown here is derived from an EMBL/GenBank/DDBJ whole genome shotgun (WGS) entry which is preliminary data.</text>
</comment>
<name>A0ACC0BAN6_CATRO</name>
<dbReference type="EMBL" id="CM044704">
    <property type="protein sequence ID" value="KAI5669701.1"/>
    <property type="molecule type" value="Genomic_DNA"/>
</dbReference>
<reference evidence="2" key="1">
    <citation type="journal article" date="2023" name="Nat. Plants">
        <title>Single-cell RNA sequencing provides a high-resolution roadmap for understanding the multicellular compartmentation of specialized metabolism.</title>
        <authorList>
            <person name="Sun S."/>
            <person name="Shen X."/>
            <person name="Li Y."/>
            <person name="Li Y."/>
            <person name="Wang S."/>
            <person name="Li R."/>
            <person name="Zhang H."/>
            <person name="Shen G."/>
            <person name="Guo B."/>
            <person name="Wei J."/>
            <person name="Xu J."/>
            <person name="St-Pierre B."/>
            <person name="Chen S."/>
            <person name="Sun C."/>
        </authorList>
    </citation>
    <scope>NUCLEOTIDE SEQUENCE [LARGE SCALE GENOMIC DNA]</scope>
</reference>
<evidence type="ECO:0000313" key="1">
    <source>
        <dbReference type="EMBL" id="KAI5669701.1"/>
    </source>
</evidence>
<gene>
    <name evidence="1" type="ORF">M9H77_19554</name>
</gene>
<dbReference type="Proteomes" id="UP001060085">
    <property type="component" value="Linkage Group LG04"/>
</dbReference>
<evidence type="ECO:0000313" key="2">
    <source>
        <dbReference type="Proteomes" id="UP001060085"/>
    </source>
</evidence>
<sequence length="300" mass="33820">MSTDEGQQRNQSCNSDPDFCLSKLKKKMDSLAVTQRKRVLVQNKHGEKLVGILHETASKELVIVCHGFKSSKDRIPMVNLAAAFEKEGLSAFRFDFAGNGESEGLFQYGNYRKEADDIHAVVQHFHRENRPVAALVGHSKGGNAVLLYASMYHDVETIVNISGRFDLERGIEGRLGKDFLKKLDQNGYIDVKNRRGTFEYRVTKESLLDRLTTDTRAACQAIPQNCRVLTIHGSRDEMVPVDDAVEFAKHIANHKLHIFEGADHEYTSHQHQLASLVLSFVKEGLLTSSKSTTRFIQSRF</sequence>
<accession>A0ACC0BAN6</accession>
<keyword evidence="2" id="KW-1185">Reference proteome</keyword>